<dbReference type="HOGENOM" id="CLU_2924009_0_0_1"/>
<name>A0A0C3AKD7_9AGAM</name>
<reference evidence="2" key="2">
    <citation type="submission" date="2015-01" db="EMBL/GenBank/DDBJ databases">
        <title>Evolutionary Origins and Diversification of the Mycorrhizal Mutualists.</title>
        <authorList>
            <consortium name="DOE Joint Genome Institute"/>
            <consortium name="Mycorrhizal Genomics Consortium"/>
            <person name="Kohler A."/>
            <person name="Kuo A."/>
            <person name="Nagy L.G."/>
            <person name="Floudas D."/>
            <person name="Copeland A."/>
            <person name="Barry K.W."/>
            <person name="Cichocki N."/>
            <person name="Veneault-Fourrey C."/>
            <person name="LaButti K."/>
            <person name="Lindquist E.A."/>
            <person name="Lipzen A."/>
            <person name="Lundell T."/>
            <person name="Morin E."/>
            <person name="Murat C."/>
            <person name="Riley R."/>
            <person name="Ohm R."/>
            <person name="Sun H."/>
            <person name="Tunlid A."/>
            <person name="Henrissat B."/>
            <person name="Grigoriev I.V."/>
            <person name="Hibbett D.S."/>
            <person name="Martin F."/>
        </authorList>
    </citation>
    <scope>NUCLEOTIDE SEQUENCE [LARGE SCALE GENOMIC DNA]</scope>
    <source>
        <strain evidence="2">Foug A</strain>
    </source>
</reference>
<accession>A0A0C3AKD7</accession>
<gene>
    <name evidence="1" type="ORF">SCLCIDRAFT_1212155</name>
</gene>
<protein>
    <submittedName>
        <fullName evidence="1">Uncharacterized protein</fullName>
    </submittedName>
</protein>
<dbReference type="EMBL" id="KN822022">
    <property type="protein sequence ID" value="KIM65417.1"/>
    <property type="molecule type" value="Genomic_DNA"/>
</dbReference>
<organism evidence="1 2">
    <name type="scientific">Scleroderma citrinum Foug A</name>
    <dbReference type="NCBI Taxonomy" id="1036808"/>
    <lineage>
        <taxon>Eukaryota</taxon>
        <taxon>Fungi</taxon>
        <taxon>Dikarya</taxon>
        <taxon>Basidiomycota</taxon>
        <taxon>Agaricomycotina</taxon>
        <taxon>Agaricomycetes</taxon>
        <taxon>Agaricomycetidae</taxon>
        <taxon>Boletales</taxon>
        <taxon>Sclerodermatineae</taxon>
        <taxon>Sclerodermataceae</taxon>
        <taxon>Scleroderma</taxon>
    </lineage>
</organism>
<keyword evidence="2" id="KW-1185">Reference proteome</keyword>
<dbReference type="AlphaFoldDB" id="A0A0C3AKD7"/>
<dbReference type="InParanoid" id="A0A0C3AKD7"/>
<dbReference type="Proteomes" id="UP000053989">
    <property type="component" value="Unassembled WGS sequence"/>
</dbReference>
<proteinExistence type="predicted"/>
<evidence type="ECO:0000313" key="2">
    <source>
        <dbReference type="Proteomes" id="UP000053989"/>
    </source>
</evidence>
<sequence length="61" mass="6846">MQTNAPLDHSPLDEFLTSSKRSLDPWFKSQGKLALASICSRACVLRSSESNFMQLHYSEGK</sequence>
<reference evidence="1 2" key="1">
    <citation type="submission" date="2014-04" db="EMBL/GenBank/DDBJ databases">
        <authorList>
            <consortium name="DOE Joint Genome Institute"/>
            <person name="Kuo A."/>
            <person name="Kohler A."/>
            <person name="Nagy L.G."/>
            <person name="Floudas D."/>
            <person name="Copeland A."/>
            <person name="Barry K.W."/>
            <person name="Cichocki N."/>
            <person name="Veneault-Fourrey C."/>
            <person name="LaButti K."/>
            <person name="Lindquist E.A."/>
            <person name="Lipzen A."/>
            <person name="Lundell T."/>
            <person name="Morin E."/>
            <person name="Murat C."/>
            <person name="Sun H."/>
            <person name="Tunlid A."/>
            <person name="Henrissat B."/>
            <person name="Grigoriev I.V."/>
            <person name="Hibbett D.S."/>
            <person name="Martin F."/>
            <person name="Nordberg H.P."/>
            <person name="Cantor M.N."/>
            <person name="Hua S.X."/>
        </authorList>
    </citation>
    <scope>NUCLEOTIDE SEQUENCE [LARGE SCALE GENOMIC DNA]</scope>
    <source>
        <strain evidence="1 2">Foug A</strain>
    </source>
</reference>
<evidence type="ECO:0000313" key="1">
    <source>
        <dbReference type="EMBL" id="KIM65417.1"/>
    </source>
</evidence>